<dbReference type="Proteomes" id="UP000229056">
    <property type="component" value="Unassembled WGS sequence"/>
</dbReference>
<name>A0A2H0W4Z1_9BACT</name>
<proteinExistence type="predicted"/>
<keyword evidence="1" id="KW-0472">Membrane</keyword>
<protein>
    <submittedName>
        <fullName evidence="2">Uncharacterized protein</fullName>
    </submittedName>
</protein>
<reference evidence="3" key="1">
    <citation type="submission" date="2017-09" db="EMBL/GenBank/DDBJ databases">
        <title>Depth-based differentiation of microbial function through sediment-hosted aquifers and enrichment of novel symbionts in the deep terrestrial subsurface.</title>
        <authorList>
            <person name="Probst A.J."/>
            <person name="Ladd B."/>
            <person name="Jarett J.K."/>
            <person name="Geller-Mcgrath D.E."/>
            <person name="Sieber C.M.K."/>
            <person name="Emerson J.B."/>
            <person name="Anantharaman K."/>
            <person name="Thomas B.C."/>
            <person name="Malmstrom R."/>
            <person name="Stieglmeier M."/>
            <person name="Klingl A."/>
            <person name="Woyke T."/>
            <person name="Ryan C.M."/>
            <person name="Banfield J.F."/>
        </authorList>
    </citation>
    <scope>NUCLEOTIDE SEQUENCE [LARGE SCALE GENOMIC DNA]</scope>
</reference>
<sequence>MLVNYFKSKNISRRSKVIALSVVGGVFILVSLLAIWQRNFADTLINYVASDVNFYVHFSRPKINSSNKIDGLLDKILFNFGLPGYESLDIDREVSIVGRLDNNVMKYGVIFKTDRPSRVKKILKSNNIEYKTLSYNRFLVADSNWLNVYTPDQKNIIKSSIVKRFHPFSSINIYASKLFLGSGDDLNLGITQLLLRNENSDIILSFKAKGDGLRLYYGGISSVVGSYSAFEVKNLKDKIDGDIVFLTTNFSDLLNNWKNNLQTTSSSDYQSFIDSKLAVILNTYLPIDSHNVFVLANKKADNSGWLFGDYDFYVVVENIYSGKIEEILKTIMANRYPVAKSVYLSDGTRVLELLPDISQFSFLDRNGVMYLDSPDNQFKLMYKSVDNKIIISNNEYLMNQNWLDRLENGNYLKFNTSLVADNSFTDYVKIFNSLEITEKGLILR</sequence>
<comment type="caution">
    <text evidence="2">The sequence shown here is derived from an EMBL/GenBank/DDBJ whole genome shotgun (WGS) entry which is preliminary data.</text>
</comment>
<dbReference type="EMBL" id="PEZY01000004">
    <property type="protein sequence ID" value="PIS06423.1"/>
    <property type="molecule type" value="Genomic_DNA"/>
</dbReference>
<keyword evidence="1" id="KW-1133">Transmembrane helix</keyword>
<organism evidence="2 3">
    <name type="scientific">Candidatus Buchananbacteria bacterium CG10_big_fil_rev_8_21_14_0_10_33_19</name>
    <dbReference type="NCBI Taxonomy" id="1974525"/>
    <lineage>
        <taxon>Bacteria</taxon>
        <taxon>Candidatus Buchananiibacteriota</taxon>
    </lineage>
</organism>
<accession>A0A2H0W4Z1</accession>
<feature type="transmembrane region" description="Helical" evidence="1">
    <location>
        <begin position="17"/>
        <end position="36"/>
    </location>
</feature>
<gene>
    <name evidence="2" type="ORF">COT80_00570</name>
</gene>
<evidence type="ECO:0000256" key="1">
    <source>
        <dbReference type="SAM" id="Phobius"/>
    </source>
</evidence>
<evidence type="ECO:0000313" key="3">
    <source>
        <dbReference type="Proteomes" id="UP000229056"/>
    </source>
</evidence>
<keyword evidence="1" id="KW-0812">Transmembrane</keyword>
<dbReference type="AlphaFoldDB" id="A0A2H0W4Z1"/>
<evidence type="ECO:0000313" key="2">
    <source>
        <dbReference type="EMBL" id="PIS06423.1"/>
    </source>
</evidence>